<evidence type="ECO:0000313" key="3">
    <source>
        <dbReference type="EMBL" id="RAJ10263.1"/>
    </source>
</evidence>
<evidence type="ECO:0000256" key="2">
    <source>
        <dbReference type="SAM" id="SignalP"/>
    </source>
</evidence>
<gene>
    <name evidence="3" type="ORF">LV92_03012</name>
</gene>
<dbReference type="PANTHER" id="PTHR36842">
    <property type="entry name" value="PROTEIN TOLB HOMOLOG"/>
    <property type="match status" value="1"/>
</dbReference>
<dbReference type="InterPro" id="IPR011659">
    <property type="entry name" value="WD40"/>
</dbReference>
<dbReference type="Gene3D" id="2.120.10.30">
    <property type="entry name" value="TolB, C-terminal domain"/>
    <property type="match status" value="1"/>
</dbReference>
<dbReference type="Pfam" id="PF07676">
    <property type="entry name" value="PD40"/>
    <property type="match status" value="3"/>
</dbReference>
<comment type="caution">
    <text evidence="3">The sequence shown here is derived from an EMBL/GenBank/DDBJ whole genome shotgun (WGS) entry which is preliminary data.</text>
</comment>
<dbReference type="InterPro" id="IPR011042">
    <property type="entry name" value="6-blade_b-propeller_TolB-like"/>
</dbReference>
<comment type="similarity">
    <text evidence="1">Belongs to the TolB family.</text>
</comment>
<proteinExistence type="inferred from homology"/>
<evidence type="ECO:0000256" key="1">
    <source>
        <dbReference type="ARBA" id="ARBA00009820"/>
    </source>
</evidence>
<keyword evidence="4" id="KW-1185">Reference proteome</keyword>
<keyword evidence="2" id="KW-0732">Signal</keyword>
<evidence type="ECO:0000313" key="4">
    <source>
        <dbReference type="Proteomes" id="UP000249696"/>
    </source>
</evidence>
<accession>A0A327R3E4</accession>
<dbReference type="EMBL" id="QLLN01000005">
    <property type="protein sequence ID" value="RAJ10263.1"/>
    <property type="molecule type" value="Genomic_DNA"/>
</dbReference>
<dbReference type="SUPFAM" id="SSF82171">
    <property type="entry name" value="DPP6 N-terminal domain-like"/>
    <property type="match status" value="1"/>
</dbReference>
<dbReference type="Proteomes" id="UP000249696">
    <property type="component" value="Unassembled WGS sequence"/>
</dbReference>
<organism evidence="3 4">
    <name type="scientific">Arenibacter echinorum</name>
    <dbReference type="NCBI Taxonomy" id="440515"/>
    <lineage>
        <taxon>Bacteria</taxon>
        <taxon>Pseudomonadati</taxon>
        <taxon>Bacteroidota</taxon>
        <taxon>Flavobacteriia</taxon>
        <taxon>Flavobacteriales</taxon>
        <taxon>Flavobacteriaceae</taxon>
        <taxon>Arenibacter</taxon>
    </lineage>
</organism>
<dbReference type="PANTHER" id="PTHR36842:SF1">
    <property type="entry name" value="PROTEIN TOLB"/>
    <property type="match status" value="1"/>
</dbReference>
<protein>
    <submittedName>
        <fullName evidence="3">Tol biopolymer transport system component</fullName>
    </submittedName>
</protein>
<dbReference type="OrthoDB" id="8432779at2"/>
<feature type="chain" id="PRO_5016374646" evidence="2">
    <location>
        <begin position="19"/>
        <end position="503"/>
    </location>
</feature>
<name>A0A327R3E4_9FLAO</name>
<dbReference type="RefSeq" id="WP_111624415.1">
    <property type="nucleotide sequence ID" value="NZ_QLLN01000005.1"/>
</dbReference>
<feature type="signal peptide" evidence="2">
    <location>
        <begin position="1"/>
        <end position="18"/>
    </location>
</feature>
<reference evidence="3 4" key="1">
    <citation type="submission" date="2018-06" db="EMBL/GenBank/DDBJ databases">
        <title>Genomic Encyclopedia of Archaeal and Bacterial Type Strains, Phase II (KMG-II): from individual species to whole genera.</title>
        <authorList>
            <person name="Goeker M."/>
        </authorList>
    </citation>
    <scope>NUCLEOTIDE SEQUENCE [LARGE SCALE GENOMIC DNA]</scope>
    <source>
        <strain evidence="3 4">DSM 23522</strain>
    </source>
</reference>
<sequence length="503" mass="56685">MNFKFLLFCISILQMSFAQENAIGIFQNNKDIGNPKLAGSASYDDATQTYMIKGAGYNIWGQRDEHRYLFNKIKGDFIVTANFEFEGYNEVHRKIGWMARATKADDAVMAGGFLHGDGLMTGQWRERKGAEMRNPENNVAAEKRFQQIIQLERQGNLFIVRTAHPGEPLQEISSKELPYMPEEALTGVVISSHDVDKIETAKVWNVRIDQPVADSYNPYKDGWIGCRMETMNVFDGKRKVILEKDGRFEAPNWMPDGKDLLFNMDGSLYTIPISGGETKKLNTGFADKINNDHCISFDGKMLGISYKDGKGSNVFVLPLSGGEPKAITTEAPSYLHGWSANNKEVVYVAQRDGNKIYNIYKKSIKGGLEIKLTNNKKLEHVDGCEYSPDGKYIYYNGSKNGGTMQLWRMKPDGSNKEQLTFDQYNNWFPHISPDGKWLAFISFNPDIELNSHPNYKQVMLRLMPVSGGAPKVIAYMYGGQGTLNVNSWSPDSKHIAFVSNSKK</sequence>
<dbReference type="AlphaFoldDB" id="A0A327R3E4"/>